<reference evidence="4" key="1">
    <citation type="journal article" date="2019" name="Int. J. Syst. Evol. Microbiol.">
        <title>The Global Catalogue of Microorganisms (GCM) 10K type strain sequencing project: providing services to taxonomists for standard genome sequencing and annotation.</title>
        <authorList>
            <consortium name="The Broad Institute Genomics Platform"/>
            <consortium name="The Broad Institute Genome Sequencing Center for Infectious Disease"/>
            <person name="Wu L."/>
            <person name="Ma J."/>
        </authorList>
    </citation>
    <scope>NUCLEOTIDE SEQUENCE [LARGE SCALE GENOMIC DNA]</scope>
    <source>
        <strain evidence="4">JCM 31202</strain>
    </source>
</reference>
<comment type="caution">
    <text evidence="3">The sequence shown here is derived from an EMBL/GenBank/DDBJ whole genome shotgun (WGS) entry which is preliminary data.</text>
</comment>
<dbReference type="SMART" id="SM00422">
    <property type="entry name" value="HTH_MERR"/>
    <property type="match status" value="1"/>
</dbReference>
<dbReference type="CDD" id="cd01109">
    <property type="entry name" value="HTH_YyaN"/>
    <property type="match status" value="1"/>
</dbReference>
<dbReference type="EMBL" id="JBHTJA010000032">
    <property type="protein sequence ID" value="MFD0902204.1"/>
    <property type="molecule type" value="Genomic_DNA"/>
</dbReference>
<dbReference type="InterPro" id="IPR047057">
    <property type="entry name" value="MerR_fam"/>
</dbReference>
<organism evidence="3 4">
    <name type="scientific">Actinomadura sediminis</name>
    <dbReference type="NCBI Taxonomy" id="1038904"/>
    <lineage>
        <taxon>Bacteria</taxon>
        <taxon>Bacillati</taxon>
        <taxon>Actinomycetota</taxon>
        <taxon>Actinomycetes</taxon>
        <taxon>Streptosporangiales</taxon>
        <taxon>Thermomonosporaceae</taxon>
        <taxon>Actinomadura</taxon>
    </lineage>
</organism>
<proteinExistence type="predicted"/>
<dbReference type="Gene3D" id="1.10.1660.10">
    <property type="match status" value="1"/>
</dbReference>
<dbReference type="Proteomes" id="UP001596972">
    <property type="component" value="Unassembled WGS sequence"/>
</dbReference>
<keyword evidence="4" id="KW-1185">Reference proteome</keyword>
<gene>
    <name evidence="3" type="ORF">ACFQ11_17530</name>
</gene>
<sequence length="146" mass="16481">MPRRTFSIGEAAERTGLSVHTLRFYEKEGVFLGPVRRVGGRRVYTQDDLDWLYLCIRLRASGMPLPLIRDYAALVREGDSTAPERLALMRRHRDRVIAQIDELNHCLALIAHKVALYEEHLTGGDPLWTSSCAVREDEPDGPQPGG</sequence>
<dbReference type="SUPFAM" id="SSF46955">
    <property type="entry name" value="Putative DNA-binding domain"/>
    <property type="match status" value="1"/>
</dbReference>
<protein>
    <submittedName>
        <fullName evidence="3">MerR family transcriptional regulator</fullName>
    </submittedName>
</protein>
<evidence type="ECO:0000313" key="3">
    <source>
        <dbReference type="EMBL" id="MFD0902204.1"/>
    </source>
</evidence>
<dbReference type="Pfam" id="PF13411">
    <property type="entry name" value="MerR_1"/>
    <property type="match status" value="1"/>
</dbReference>
<dbReference type="PANTHER" id="PTHR30204:SF98">
    <property type="entry name" value="HTH-TYPE TRANSCRIPTIONAL REGULATOR ADHR"/>
    <property type="match status" value="1"/>
</dbReference>
<name>A0ABW3EUE2_9ACTN</name>
<evidence type="ECO:0000259" key="2">
    <source>
        <dbReference type="PROSITE" id="PS50937"/>
    </source>
</evidence>
<dbReference type="PROSITE" id="PS50937">
    <property type="entry name" value="HTH_MERR_2"/>
    <property type="match status" value="1"/>
</dbReference>
<dbReference type="InterPro" id="IPR009061">
    <property type="entry name" value="DNA-bd_dom_put_sf"/>
</dbReference>
<dbReference type="PROSITE" id="PS00552">
    <property type="entry name" value="HTH_MERR_1"/>
    <property type="match status" value="1"/>
</dbReference>
<keyword evidence="1" id="KW-0238">DNA-binding</keyword>
<dbReference type="PANTHER" id="PTHR30204">
    <property type="entry name" value="REDOX-CYCLING DRUG-SENSING TRANSCRIPTIONAL ACTIVATOR SOXR"/>
    <property type="match status" value="1"/>
</dbReference>
<accession>A0ABW3EUE2</accession>
<evidence type="ECO:0000256" key="1">
    <source>
        <dbReference type="ARBA" id="ARBA00023125"/>
    </source>
</evidence>
<dbReference type="InterPro" id="IPR000551">
    <property type="entry name" value="MerR-type_HTH_dom"/>
</dbReference>
<feature type="domain" description="HTH merR-type" evidence="2">
    <location>
        <begin position="5"/>
        <end position="74"/>
    </location>
</feature>
<evidence type="ECO:0000313" key="4">
    <source>
        <dbReference type="Proteomes" id="UP001596972"/>
    </source>
</evidence>
<dbReference type="RefSeq" id="WP_378299769.1">
    <property type="nucleotide sequence ID" value="NZ_JBHTJA010000032.1"/>
</dbReference>